<organism evidence="2 3">
    <name type="scientific">Panthera pardus</name>
    <name type="common">Leopard</name>
    <name type="synonym">Felis pardus</name>
    <dbReference type="NCBI Taxonomy" id="9691"/>
    <lineage>
        <taxon>Eukaryota</taxon>
        <taxon>Metazoa</taxon>
        <taxon>Chordata</taxon>
        <taxon>Craniata</taxon>
        <taxon>Vertebrata</taxon>
        <taxon>Euteleostomi</taxon>
        <taxon>Mammalia</taxon>
        <taxon>Eutheria</taxon>
        <taxon>Laurasiatheria</taxon>
        <taxon>Carnivora</taxon>
        <taxon>Feliformia</taxon>
        <taxon>Felidae</taxon>
        <taxon>Pantherinae</taxon>
        <taxon>Panthera</taxon>
    </lineage>
</organism>
<dbReference type="GeneID" id="109264838"/>
<feature type="region of interest" description="Disordered" evidence="1">
    <location>
        <begin position="30"/>
        <end position="187"/>
    </location>
</feature>
<feature type="compositionally biased region" description="Basic and acidic residues" evidence="1">
    <location>
        <begin position="70"/>
        <end position="84"/>
    </location>
</feature>
<name>A0A9W2VKB0_PANPR</name>
<sequence>MQRPESWNFPEALMAEVWREEGFEQGGCSRRTRACGPGASPPHGHSLPGRQLWRSPPGALPHPVPGGHGGHREDAVVRLGRDRQATAGTTLGTAHNLPRKLFPEPSQSGERTGPAVPGAPENTRCSQSQGAGRCSHRGAPPPPPPPPQPCPAAPTHPGPPRPGSQPVLSHIRAVNAPPRVTDEAVDI</sequence>
<dbReference type="AlphaFoldDB" id="A0A9W2VKB0"/>
<keyword evidence="3" id="KW-0675">Receptor</keyword>
<proteinExistence type="predicted"/>
<evidence type="ECO:0000313" key="3">
    <source>
        <dbReference type="RefSeq" id="XP_053759054.1"/>
    </source>
</evidence>
<keyword evidence="2" id="KW-1185">Reference proteome</keyword>
<accession>A0A9W2VKB0</accession>
<gene>
    <name evidence="3" type="primary">RAMP1</name>
</gene>
<reference evidence="3" key="1">
    <citation type="submission" date="2025-08" db="UniProtKB">
        <authorList>
            <consortium name="RefSeq"/>
        </authorList>
    </citation>
    <scope>IDENTIFICATION</scope>
    <source>
        <tissue evidence="3">Whole blood</tissue>
    </source>
</reference>
<dbReference type="Proteomes" id="UP001165780">
    <property type="component" value="Unplaced"/>
</dbReference>
<evidence type="ECO:0000256" key="1">
    <source>
        <dbReference type="SAM" id="MobiDB-lite"/>
    </source>
</evidence>
<protein>
    <submittedName>
        <fullName evidence="3">Receptor activity-modifying protein 1 isoform X1</fullName>
    </submittedName>
</protein>
<evidence type="ECO:0000313" key="2">
    <source>
        <dbReference type="Proteomes" id="UP001165780"/>
    </source>
</evidence>
<feature type="compositionally biased region" description="Pro residues" evidence="1">
    <location>
        <begin position="139"/>
        <end position="163"/>
    </location>
</feature>
<dbReference type="RefSeq" id="XP_053759054.1">
    <property type="nucleotide sequence ID" value="XM_053903079.1"/>
</dbReference>
<dbReference type="CTD" id="10267"/>